<dbReference type="PANTHER" id="PTHR11769:SF35">
    <property type="entry name" value="HYALURONIDASE"/>
    <property type="match status" value="1"/>
</dbReference>
<comment type="similarity">
    <text evidence="1 4">Belongs to the glycosyl hydrolase 56 family.</text>
</comment>
<dbReference type="InterPro" id="IPR013111">
    <property type="entry name" value="EGF_extracell"/>
</dbReference>
<evidence type="ECO:0000256" key="1">
    <source>
        <dbReference type="ARBA" id="ARBA00008871"/>
    </source>
</evidence>
<evidence type="ECO:0000256" key="2">
    <source>
        <dbReference type="ARBA" id="ARBA00023157"/>
    </source>
</evidence>
<dbReference type="GO" id="GO:0030214">
    <property type="term" value="P:hyaluronan catabolic process"/>
    <property type="evidence" value="ECO:0007669"/>
    <property type="project" value="TreeGrafter"/>
</dbReference>
<dbReference type="InterPro" id="IPR000742">
    <property type="entry name" value="EGF"/>
</dbReference>
<dbReference type="GO" id="GO:0004415">
    <property type="term" value="F:hyalurononglucosaminidase activity"/>
    <property type="evidence" value="ECO:0007669"/>
    <property type="project" value="UniProtKB-UniRule"/>
</dbReference>
<protein>
    <recommendedName>
        <fullName evidence="4">Hyaluronidase</fullName>
        <ecNumber evidence="4">3.2.1.35</ecNumber>
    </recommendedName>
</protein>
<dbReference type="EMBL" id="CATQJA010000753">
    <property type="protein sequence ID" value="CAJ0563888.1"/>
    <property type="molecule type" value="Genomic_DNA"/>
</dbReference>
<dbReference type="PRINTS" id="PR00846">
    <property type="entry name" value="GLHYDRLASE56"/>
</dbReference>
<dbReference type="AlphaFoldDB" id="A0AA36FVH3"/>
<evidence type="ECO:0000259" key="5">
    <source>
        <dbReference type="PROSITE" id="PS50026"/>
    </source>
</evidence>
<reference evidence="6" key="1">
    <citation type="submission" date="2023-06" db="EMBL/GenBank/DDBJ databases">
        <authorList>
            <person name="Delattre M."/>
        </authorList>
    </citation>
    <scope>NUCLEOTIDE SEQUENCE</scope>
    <source>
        <strain evidence="6">AF72</strain>
    </source>
</reference>
<feature type="non-terminal residue" evidence="6">
    <location>
        <position position="1"/>
    </location>
</feature>
<name>A0AA36FVH3_9BILA</name>
<dbReference type="InterPro" id="IPR018155">
    <property type="entry name" value="Hyaluronidase"/>
</dbReference>
<evidence type="ECO:0000313" key="6">
    <source>
        <dbReference type="EMBL" id="CAJ0563888.1"/>
    </source>
</evidence>
<dbReference type="PANTHER" id="PTHR11769">
    <property type="entry name" value="HYALURONIDASE"/>
    <property type="match status" value="1"/>
</dbReference>
<comment type="catalytic activity">
    <reaction evidence="4">
        <text>Random hydrolysis of (1-&gt;4)-linkages between N-acetyl-beta-D-glucosamine and D-glucuronate residues in hyaluronate.</text>
        <dbReference type="EC" id="3.2.1.35"/>
    </reaction>
</comment>
<dbReference type="Gene3D" id="3.20.20.70">
    <property type="entry name" value="Aldolase class I"/>
    <property type="match status" value="1"/>
</dbReference>
<dbReference type="SUPFAM" id="SSF57196">
    <property type="entry name" value="EGF/Laminin"/>
    <property type="match status" value="1"/>
</dbReference>
<evidence type="ECO:0000313" key="7">
    <source>
        <dbReference type="Proteomes" id="UP001177023"/>
    </source>
</evidence>
<sequence>MIAQKEFNSAGRLIFLETIRIARIMRPYAKWGFYGFPYCNYDAGHNGEFTCADNFQAHNDDLAFIMKAGNALFPSLYLGDNRAHRNFRYIQAILAESRRIALTADHPLDIYPYSKFEYDPYDEMRIEEFYEKRDLCNSIKQSADAGTAGIILWSTSKRMWKPRCSMIGDFVERTLGPTVSLIAHRARKCSRKLCNDRGRCVLEGPSDRCVFRMIPSMYRCECDPQYTGEFCEKHVRFPWFAIDNSIYGQEDEVFDDEPLTNTFFK</sequence>
<dbReference type="Pfam" id="PF01630">
    <property type="entry name" value="Glyco_hydro_56"/>
    <property type="match status" value="1"/>
</dbReference>
<dbReference type="GO" id="GO:0005975">
    <property type="term" value="P:carbohydrate metabolic process"/>
    <property type="evidence" value="ECO:0007669"/>
    <property type="project" value="InterPro"/>
</dbReference>
<dbReference type="Proteomes" id="UP001177023">
    <property type="component" value="Unassembled WGS sequence"/>
</dbReference>
<dbReference type="EC" id="3.2.1.35" evidence="4"/>
<dbReference type="InterPro" id="IPR013785">
    <property type="entry name" value="Aldolase_TIM"/>
</dbReference>
<dbReference type="InterPro" id="IPR017853">
    <property type="entry name" value="GH"/>
</dbReference>
<accession>A0AA36FVH3</accession>
<dbReference type="SUPFAM" id="SSF51445">
    <property type="entry name" value="(Trans)glycosidases"/>
    <property type="match status" value="1"/>
</dbReference>
<dbReference type="Pfam" id="PF07974">
    <property type="entry name" value="EGF_2"/>
    <property type="match status" value="1"/>
</dbReference>
<evidence type="ECO:0000256" key="4">
    <source>
        <dbReference type="RuleBase" id="RU610713"/>
    </source>
</evidence>
<keyword evidence="4" id="KW-0378">Hydrolase</keyword>
<dbReference type="PROSITE" id="PS00022">
    <property type="entry name" value="EGF_1"/>
    <property type="match status" value="1"/>
</dbReference>
<keyword evidence="2 3" id="KW-1015">Disulfide bond</keyword>
<evidence type="ECO:0000256" key="3">
    <source>
        <dbReference type="PROSITE-ProRule" id="PRU00076"/>
    </source>
</evidence>
<organism evidence="6 7">
    <name type="scientific">Mesorhabditis spiculigera</name>
    <dbReference type="NCBI Taxonomy" id="96644"/>
    <lineage>
        <taxon>Eukaryota</taxon>
        <taxon>Metazoa</taxon>
        <taxon>Ecdysozoa</taxon>
        <taxon>Nematoda</taxon>
        <taxon>Chromadorea</taxon>
        <taxon>Rhabditida</taxon>
        <taxon>Rhabditina</taxon>
        <taxon>Rhabditomorpha</taxon>
        <taxon>Rhabditoidea</taxon>
        <taxon>Rhabditidae</taxon>
        <taxon>Mesorhabditinae</taxon>
        <taxon>Mesorhabditis</taxon>
    </lineage>
</organism>
<keyword evidence="3" id="KW-0245">EGF-like domain</keyword>
<keyword evidence="4" id="KW-0326">Glycosidase</keyword>
<comment type="caution">
    <text evidence="3">Lacks conserved residue(s) required for the propagation of feature annotation.</text>
</comment>
<comment type="caution">
    <text evidence="6">The sequence shown here is derived from an EMBL/GenBank/DDBJ whole genome shotgun (WGS) entry which is preliminary data.</text>
</comment>
<feature type="disulfide bond" evidence="3">
    <location>
        <begin position="222"/>
        <end position="231"/>
    </location>
</feature>
<gene>
    <name evidence="6" type="ORF">MSPICULIGERA_LOCUS2591</name>
</gene>
<keyword evidence="7" id="KW-1185">Reference proteome</keyword>
<proteinExistence type="inferred from homology"/>
<feature type="domain" description="EGF-like" evidence="5">
    <location>
        <begin position="190"/>
        <end position="232"/>
    </location>
</feature>
<dbReference type="PROSITE" id="PS50026">
    <property type="entry name" value="EGF_3"/>
    <property type="match status" value="1"/>
</dbReference>